<keyword evidence="1" id="KW-0808">Transferase</keyword>
<dbReference type="CDD" id="cd03801">
    <property type="entry name" value="GT4_PimA-like"/>
    <property type="match status" value="1"/>
</dbReference>
<dbReference type="Pfam" id="PF00534">
    <property type="entry name" value="Glycos_transf_1"/>
    <property type="match status" value="1"/>
</dbReference>
<organism evidence="3 4">
    <name type="scientific">Clostridium omnivorum</name>
    <dbReference type="NCBI Taxonomy" id="1604902"/>
    <lineage>
        <taxon>Bacteria</taxon>
        <taxon>Bacillati</taxon>
        <taxon>Bacillota</taxon>
        <taxon>Clostridia</taxon>
        <taxon>Eubacteriales</taxon>
        <taxon>Clostridiaceae</taxon>
        <taxon>Clostridium</taxon>
    </lineage>
</organism>
<name>A0ABQ5N0H7_9CLOT</name>
<dbReference type="EMBL" id="BRXR01000001">
    <property type="protein sequence ID" value="GLC28703.1"/>
    <property type="molecule type" value="Genomic_DNA"/>
</dbReference>
<evidence type="ECO:0000313" key="3">
    <source>
        <dbReference type="EMBL" id="GLC28703.1"/>
    </source>
</evidence>
<dbReference type="PANTHER" id="PTHR46401">
    <property type="entry name" value="GLYCOSYLTRANSFERASE WBBK-RELATED"/>
    <property type="match status" value="1"/>
</dbReference>
<dbReference type="PANTHER" id="PTHR46401:SF2">
    <property type="entry name" value="GLYCOSYLTRANSFERASE WBBK-RELATED"/>
    <property type="match status" value="1"/>
</dbReference>
<keyword evidence="4" id="KW-1185">Reference proteome</keyword>
<dbReference type="SUPFAM" id="SSF53756">
    <property type="entry name" value="UDP-Glycosyltransferase/glycogen phosphorylase"/>
    <property type="match status" value="1"/>
</dbReference>
<dbReference type="Proteomes" id="UP001208567">
    <property type="component" value="Unassembled WGS sequence"/>
</dbReference>
<sequence>MKVLLCTREDYKKNFAGDSKIVLKTAKYLTKLGAEVQINIGDITDYSPYDIVHLFNLSRTGEIYKYYRDAHRYKKNIVITPIYWDLTKYYEQNREFENLRLWEKCMPYREEVLKGSKMIFPNSETEKNIIISRYGQRLPIKVIYNGVEVEHDETPLYNLKDRYNLNNYVLSVGRINPQKNQLGLAKACNELGVNLVLIGVVNDRAYLEQCKAFKNVLYLGFIDSYNIYNAYRFAKLHVLPSFVEASGLTSLEAAACGCNIVSTLEGSSKEYFRDYALFCNPYDEKSIIEAVEKGYNKRKDSKLKNYVISNYSWENSIKELYESYKKILNE</sequence>
<proteinExistence type="predicted"/>
<dbReference type="RefSeq" id="WP_264847968.1">
    <property type="nucleotide sequence ID" value="NZ_BRXR01000001.1"/>
</dbReference>
<accession>A0ABQ5N0H7</accession>
<protein>
    <recommendedName>
        <fullName evidence="2">Glycosyl transferase family 1 domain-containing protein</fullName>
    </recommendedName>
</protein>
<dbReference type="InterPro" id="IPR001296">
    <property type="entry name" value="Glyco_trans_1"/>
</dbReference>
<evidence type="ECO:0000256" key="1">
    <source>
        <dbReference type="ARBA" id="ARBA00022679"/>
    </source>
</evidence>
<dbReference type="Gene3D" id="3.40.50.2000">
    <property type="entry name" value="Glycogen Phosphorylase B"/>
    <property type="match status" value="2"/>
</dbReference>
<feature type="domain" description="Glycosyl transferase family 1" evidence="2">
    <location>
        <begin position="166"/>
        <end position="299"/>
    </location>
</feature>
<reference evidence="3 4" key="1">
    <citation type="journal article" date="2024" name="Int. J. Syst. Evol. Microbiol.">
        <title>Clostridium omnivorum sp. nov., isolated from anoxic soil under the treatment of reductive soil disinfestation.</title>
        <authorList>
            <person name="Ueki A."/>
            <person name="Tonouchi A."/>
            <person name="Kaku N."/>
            <person name="Honma S."/>
            <person name="Ueki K."/>
        </authorList>
    </citation>
    <scope>NUCLEOTIDE SEQUENCE [LARGE SCALE GENOMIC DNA]</scope>
    <source>
        <strain evidence="3 4">E14</strain>
    </source>
</reference>
<comment type="caution">
    <text evidence="3">The sequence shown here is derived from an EMBL/GenBank/DDBJ whole genome shotgun (WGS) entry which is preliminary data.</text>
</comment>
<gene>
    <name evidence="3" type="ORF">bsdE14_01130</name>
</gene>
<evidence type="ECO:0000259" key="2">
    <source>
        <dbReference type="Pfam" id="PF00534"/>
    </source>
</evidence>
<evidence type="ECO:0000313" key="4">
    <source>
        <dbReference type="Proteomes" id="UP001208567"/>
    </source>
</evidence>